<dbReference type="EMBL" id="ML978180">
    <property type="protein sequence ID" value="KAF2031537.1"/>
    <property type="molecule type" value="Genomic_DNA"/>
</dbReference>
<evidence type="ECO:0000313" key="1">
    <source>
        <dbReference type="EMBL" id="KAF2031537.1"/>
    </source>
</evidence>
<gene>
    <name evidence="1" type="ORF">EK21DRAFT_63054</name>
</gene>
<protein>
    <submittedName>
        <fullName evidence="1">Uncharacterized protein</fullName>
    </submittedName>
</protein>
<feature type="non-terminal residue" evidence="1">
    <location>
        <position position="1"/>
    </location>
</feature>
<evidence type="ECO:0000313" key="2">
    <source>
        <dbReference type="Proteomes" id="UP000799777"/>
    </source>
</evidence>
<comment type="caution">
    <text evidence="1">The sequence shown here is derived from an EMBL/GenBank/DDBJ whole genome shotgun (WGS) entry which is preliminary data.</text>
</comment>
<accession>A0A9P4HDW6</accession>
<dbReference type="AlphaFoldDB" id="A0A9P4HDW6"/>
<dbReference type="Proteomes" id="UP000799777">
    <property type="component" value="Unassembled WGS sequence"/>
</dbReference>
<name>A0A9P4HDW6_9PLEO</name>
<reference evidence="1" key="1">
    <citation type="journal article" date="2020" name="Stud. Mycol.">
        <title>101 Dothideomycetes genomes: a test case for predicting lifestyles and emergence of pathogens.</title>
        <authorList>
            <person name="Haridas S."/>
            <person name="Albert R."/>
            <person name="Binder M."/>
            <person name="Bloem J."/>
            <person name="Labutti K."/>
            <person name="Salamov A."/>
            <person name="Andreopoulos B."/>
            <person name="Baker S."/>
            <person name="Barry K."/>
            <person name="Bills G."/>
            <person name="Bluhm B."/>
            <person name="Cannon C."/>
            <person name="Castanera R."/>
            <person name="Culley D."/>
            <person name="Daum C."/>
            <person name="Ezra D."/>
            <person name="Gonzalez J."/>
            <person name="Henrissat B."/>
            <person name="Kuo A."/>
            <person name="Liang C."/>
            <person name="Lipzen A."/>
            <person name="Lutzoni F."/>
            <person name="Magnuson J."/>
            <person name="Mondo S."/>
            <person name="Nolan M."/>
            <person name="Ohm R."/>
            <person name="Pangilinan J."/>
            <person name="Park H.-J."/>
            <person name="Ramirez L."/>
            <person name="Alfaro M."/>
            <person name="Sun H."/>
            <person name="Tritt A."/>
            <person name="Yoshinaga Y."/>
            <person name="Zwiers L.-H."/>
            <person name="Turgeon B."/>
            <person name="Goodwin S."/>
            <person name="Spatafora J."/>
            <person name="Crous P."/>
            <person name="Grigoriev I."/>
        </authorList>
    </citation>
    <scope>NUCLEOTIDE SEQUENCE</scope>
    <source>
        <strain evidence="1">CBS 110217</strain>
    </source>
</reference>
<proteinExistence type="predicted"/>
<sequence>YLIHLPSYARPYLTVLEFLALDFQNWGYTTTTHSDDSSYFKQIRQREKHLKL</sequence>
<organism evidence="1 2">
    <name type="scientific">Setomelanomma holmii</name>
    <dbReference type="NCBI Taxonomy" id="210430"/>
    <lineage>
        <taxon>Eukaryota</taxon>
        <taxon>Fungi</taxon>
        <taxon>Dikarya</taxon>
        <taxon>Ascomycota</taxon>
        <taxon>Pezizomycotina</taxon>
        <taxon>Dothideomycetes</taxon>
        <taxon>Pleosporomycetidae</taxon>
        <taxon>Pleosporales</taxon>
        <taxon>Pleosporineae</taxon>
        <taxon>Phaeosphaeriaceae</taxon>
        <taxon>Setomelanomma</taxon>
    </lineage>
</organism>
<keyword evidence="2" id="KW-1185">Reference proteome</keyword>